<evidence type="ECO:0000313" key="1">
    <source>
        <dbReference type="EMBL" id="CAK9014515.1"/>
    </source>
</evidence>
<dbReference type="SUPFAM" id="SSF82199">
    <property type="entry name" value="SET domain"/>
    <property type="match status" value="1"/>
</dbReference>
<reference evidence="1 2" key="1">
    <citation type="submission" date="2024-02" db="EMBL/GenBank/DDBJ databases">
        <authorList>
            <person name="Chen Y."/>
            <person name="Shah S."/>
            <person name="Dougan E. K."/>
            <person name="Thang M."/>
            <person name="Chan C."/>
        </authorList>
    </citation>
    <scope>NUCLEOTIDE SEQUENCE [LARGE SCALE GENOMIC DNA]</scope>
</reference>
<organism evidence="1 2">
    <name type="scientific">Durusdinium trenchii</name>
    <dbReference type="NCBI Taxonomy" id="1381693"/>
    <lineage>
        <taxon>Eukaryota</taxon>
        <taxon>Sar</taxon>
        <taxon>Alveolata</taxon>
        <taxon>Dinophyceae</taxon>
        <taxon>Suessiales</taxon>
        <taxon>Symbiodiniaceae</taxon>
        <taxon>Durusdinium</taxon>
    </lineage>
</organism>
<accession>A0ABP0JJC0</accession>
<dbReference type="InterPro" id="IPR046341">
    <property type="entry name" value="SET_dom_sf"/>
</dbReference>
<sequence>MFNVAPATSPACAAHGLAPPSCAAHAVSSPGSTWTTPWATPWATWVVLPAMGACSRRGRRARGRAVHAMGFGVQEVSAEEQEEYDKEKAIEAAEEAAARATDPQGPDKLSLARLRIWARSQSRSFKVNPGIAVQNGKLVASVPMEAGSPLIGVRPAACLRALPDDVAEEREEAALQLAWRAMQMVANMEGGPTMSDDEEPWPTAYLEALEVRPPQPLLWNAEEVCELQDLPLQMRIKKLTRRVDKWFKQRCVNSGMAGFTSNQAFRLAFRAGFAPFFAKSIQIDRSWVLVPFLDAIEPMGLTSEQDFRCGNCKVEVEEIAPQQQLVVLSATRDLKEGDVLVREIEPQLSPADVLLHYGTVLPADSVVELSAKAYLENAPDRLQRLPGLRPGRLPGDVSLAGCLRPHARYPGEDGTRLDDLKAMVDDVFLKASLVLANEELEKVEVEDFVNLTGRAKLQCLEMLRKVLVSCRGEFPTSLQEDTKLLTSAKGCRRLAVAYRHAQKTALALVIEEVEEALARAQDGGGMPFALRK</sequence>
<comment type="caution">
    <text evidence="1">The sequence shown here is derived from an EMBL/GenBank/DDBJ whole genome shotgun (WGS) entry which is preliminary data.</text>
</comment>
<dbReference type="Proteomes" id="UP001642484">
    <property type="component" value="Unassembled WGS sequence"/>
</dbReference>
<proteinExistence type="predicted"/>
<dbReference type="SUPFAM" id="SSF81822">
    <property type="entry name" value="RuBisCo LSMT C-terminal, substrate-binding domain"/>
    <property type="match status" value="1"/>
</dbReference>
<dbReference type="EMBL" id="CAXAMN010005558">
    <property type="protein sequence ID" value="CAK9014515.1"/>
    <property type="molecule type" value="Genomic_DNA"/>
</dbReference>
<name>A0ABP0JJC0_9DINO</name>
<dbReference type="Gene3D" id="3.90.1410.10">
    <property type="entry name" value="set domain protein methyltransferase, domain 1"/>
    <property type="match status" value="1"/>
</dbReference>
<keyword evidence="2" id="KW-1185">Reference proteome</keyword>
<gene>
    <name evidence="1" type="ORF">CCMP2556_LOCUS11726</name>
</gene>
<dbReference type="InterPro" id="IPR036464">
    <property type="entry name" value="Rubisco_LSMT_subst-bd_sf"/>
</dbReference>
<evidence type="ECO:0008006" key="3">
    <source>
        <dbReference type="Google" id="ProtNLM"/>
    </source>
</evidence>
<protein>
    <recommendedName>
        <fullName evidence="3">Rubisco LSMT substrate-binding domain-containing protein</fullName>
    </recommendedName>
</protein>
<evidence type="ECO:0000313" key="2">
    <source>
        <dbReference type="Proteomes" id="UP001642484"/>
    </source>
</evidence>